<evidence type="ECO:0000256" key="5">
    <source>
        <dbReference type="ARBA" id="ARBA00022679"/>
    </source>
</evidence>
<keyword evidence="5" id="KW-0808">Transferase</keyword>
<dbReference type="GO" id="GO:0016094">
    <property type="term" value="P:polyprenol biosynthetic process"/>
    <property type="evidence" value="ECO:0007669"/>
    <property type="project" value="TreeGrafter"/>
</dbReference>
<dbReference type="Pfam" id="PF01255">
    <property type="entry name" value="Prenyltransf"/>
    <property type="match status" value="1"/>
</dbReference>
<evidence type="ECO:0000256" key="3">
    <source>
        <dbReference type="ARBA" id="ARBA00004922"/>
    </source>
</evidence>
<dbReference type="PROSITE" id="PS01066">
    <property type="entry name" value="UPP_SYNTHASE"/>
    <property type="match status" value="1"/>
</dbReference>
<comment type="pathway">
    <text evidence="3">Protein modification; protein glycosylation.</text>
</comment>
<dbReference type="CDD" id="cd00475">
    <property type="entry name" value="Cis_IPPS"/>
    <property type="match status" value="1"/>
</dbReference>
<feature type="region of interest" description="Disordered" evidence="6">
    <location>
        <begin position="432"/>
        <end position="456"/>
    </location>
</feature>
<dbReference type="GO" id="GO:0009409">
    <property type="term" value="P:response to cold"/>
    <property type="evidence" value="ECO:0007669"/>
    <property type="project" value="TreeGrafter"/>
</dbReference>
<comment type="cofactor">
    <cofactor evidence="1">
        <name>Mg(2+)</name>
        <dbReference type="ChEBI" id="CHEBI:18420"/>
    </cofactor>
</comment>
<dbReference type="Gene3D" id="3.40.1180.10">
    <property type="entry name" value="Decaprenyl diphosphate synthase-like"/>
    <property type="match status" value="2"/>
</dbReference>
<dbReference type="InterPro" id="IPR018520">
    <property type="entry name" value="UPP_synth-like_CS"/>
</dbReference>
<dbReference type="AlphaFoldDB" id="A0AAU9SR91"/>
<evidence type="ECO:0000256" key="2">
    <source>
        <dbReference type="ARBA" id="ARBA00002674"/>
    </source>
</evidence>
<evidence type="ECO:0000256" key="6">
    <source>
        <dbReference type="SAM" id="MobiDB-lite"/>
    </source>
</evidence>
<dbReference type="Proteomes" id="UP000836841">
    <property type="component" value="Chromosome 6"/>
</dbReference>
<evidence type="ECO:0000313" key="7">
    <source>
        <dbReference type="EMBL" id="CAH2069495.1"/>
    </source>
</evidence>
<comment type="similarity">
    <text evidence="4">Belongs to the UPP synthase family.</text>
</comment>
<dbReference type="InterPro" id="IPR001441">
    <property type="entry name" value="UPP_synth-like"/>
</dbReference>
<dbReference type="GO" id="GO:0009570">
    <property type="term" value="C:chloroplast stroma"/>
    <property type="evidence" value="ECO:0007669"/>
    <property type="project" value="TreeGrafter"/>
</dbReference>
<name>A0AAU9SR91_THLAR</name>
<dbReference type="InterPro" id="IPR036424">
    <property type="entry name" value="UPP_synth-like_sf"/>
</dbReference>
<dbReference type="GO" id="GO:0045547">
    <property type="term" value="F:ditrans,polycis-polyprenyl diphosphate synthase [(2E,6E)-farnesyl diphosphate specific] activity"/>
    <property type="evidence" value="ECO:0007669"/>
    <property type="project" value="TreeGrafter"/>
</dbReference>
<dbReference type="EMBL" id="OU466862">
    <property type="protein sequence ID" value="CAH2069495.1"/>
    <property type="molecule type" value="Genomic_DNA"/>
</dbReference>
<sequence>MVDERTNVVGEEELLRGLRGELMPRHVAVIMDGNRRWAKQAGLLTSQGHEAGAKRLIDEEIRVSVIGNLANIPESLLGVIKETEEATKSYKKKHLILAIDYSGRFDILHACKSLMKKSDQGLIREEDVDQTLFERELLTNCTEFPSPDLLIRTSGEERVSNFFLWQLAYTELFFSPVLWPDFDKDKLLEALTSYQRRERRFGCRARVLERRRALYKPIATARSYSLLAHRSFLSVDPGKETLYSWSQVLARSVSRLSPQLRSHHLSLSALCLCRPVEHRTSRCNQRLRLAEASCCSLWLPPLHKITTTQSFLMDLYVTYFAKRDNHQNLRTHIASDINFDSYRGHIQIRFYLWSNPIIGREGENGEDLDSPFTAKLDDLSQSFNAGSVTIPRLKTSILRPSSVSVHYNRHVLRHQLRLESLRQSFFLRRDRTPNPTPLRFSTKPGEREGKQSLPSLHRCSKAPALNLRKSKDVEAGTRKDNILLNRLLNAWG</sequence>
<evidence type="ECO:0000313" key="8">
    <source>
        <dbReference type="Proteomes" id="UP000836841"/>
    </source>
</evidence>
<organism evidence="7 8">
    <name type="scientific">Thlaspi arvense</name>
    <name type="common">Field penny-cress</name>
    <dbReference type="NCBI Taxonomy" id="13288"/>
    <lineage>
        <taxon>Eukaryota</taxon>
        <taxon>Viridiplantae</taxon>
        <taxon>Streptophyta</taxon>
        <taxon>Embryophyta</taxon>
        <taxon>Tracheophyta</taxon>
        <taxon>Spermatophyta</taxon>
        <taxon>Magnoliopsida</taxon>
        <taxon>eudicotyledons</taxon>
        <taxon>Gunneridae</taxon>
        <taxon>Pentapetalae</taxon>
        <taxon>rosids</taxon>
        <taxon>malvids</taxon>
        <taxon>Brassicales</taxon>
        <taxon>Brassicaceae</taxon>
        <taxon>Thlaspideae</taxon>
        <taxon>Thlaspi</taxon>
    </lineage>
</organism>
<gene>
    <name evidence="7" type="ORF">TAV2_LOCUS20652</name>
</gene>
<dbReference type="NCBIfam" id="TIGR00055">
    <property type="entry name" value="uppS"/>
    <property type="match status" value="1"/>
</dbReference>
<evidence type="ECO:0008006" key="9">
    <source>
        <dbReference type="Google" id="ProtNLM"/>
    </source>
</evidence>
<evidence type="ECO:0000256" key="1">
    <source>
        <dbReference type="ARBA" id="ARBA00001946"/>
    </source>
</evidence>
<accession>A0AAU9SR91</accession>
<proteinExistence type="inferred from homology"/>
<comment type="function">
    <text evidence="2">Catalyzes cis-prenyl chain elongation to produce the polyprenyl backbone of dolichol, a glycosyl carrier-lipid required for the biosynthesis of several classes of glycoprotein.</text>
</comment>
<reference evidence="7 8" key="1">
    <citation type="submission" date="2022-03" db="EMBL/GenBank/DDBJ databases">
        <authorList>
            <person name="Nunn A."/>
            <person name="Chopra R."/>
            <person name="Nunn A."/>
            <person name="Contreras Garrido A."/>
        </authorList>
    </citation>
    <scope>NUCLEOTIDE SEQUENCE [LARGE SCALE GENOMIC DNA]</scope>
</reference>
<keyword evidence="8" id="KW-1185">Reference proteome</keyword>
<dbReference type="GO" id="GO:0009668">
    <property type="term" value="P:plastid membrane organization"/>
    <property type="evidence" value="ECO:0007669"/>
    <property type="project" value="TreeGrafter"/>
</dbReference>
<evidence type="ECO:0000256" key="4">
    <source>
        <dbReference type="ARBA" id="ARBA00005432"/>
    </source>
</evidence>
<dbReference type="PANTHER" id="PTHR10291">
    <property type="entry name" value="DEHYDRODOLICHYL DIPHOSPHATE SYNTHASE FAMILY MEMBER"/>
    <property type="match status" value="1"/>
</dbReference>
<protein>
    <recommendedName>
        <fullName evidence="9">Alkyl transferase</fullName>
    </recommendedName>
</protein>
<dbReference type="PANTHER" id="PTHR10291:SF25">
    <property type="entry name" value="ALKYL TRANSFERASE-RELATED"/>
    <property type="match status" value="1"/>
</dbReference>
<dbReference type="SUPFAM" id="SSF64005">
    <property type="entry name" value="Undecaprenyl diphosphate synthase"/>
    <property type="match status" value="1"/>
</dbReference>